<dbReference type="EMBL" id="JAQIBC010000005">
    <property type="protein sequence ID" value="MDM5264182.1"/>
    <property type="molecule type" value="Genomic_DNA"/>
</dbReference>
<dbReference type="Proteomes" id="UP001169066">
    <property type="component" value="Unassembled WGS sequence"/>
</dbReference>
<evidence type="ECO:0000313" key="1">
    <source>
        <dbReference type="EMBL" id="MDM5264182.1"/>
    </source>
</evidence>
<proteinExistence type="predicted"/>
<evidence type="ECO:0000313" key="2">
    <source>
        <dbReference type="Proteomes" id="UP001169066"/>
    </source>
</evidence>
<organism evidence="1 2">
    <name type="scientific">Sulfurovum xiamenensis</name>
    <dbReference type="NCBI Taxonomy" id="3019066"/>
    <lineage>
        <taxon>Bacteria</taxon>
        <taxon>Pseudomonadati</taxon>
        <taxon>Campylobacterota</taxon>
        <taxon>Epsilonproteobacteria</taxon>
        <taxon>Campylobacterales</taxon>
        <taxon>Sulfurovaceae</taxon>
        <taxon>Sulfurovum</taxon>
    </lineage>
</organism>
<dbReference type="Gene3D" id="3.40.50.10860">
    <property type="entry name" value="Leucine Dehydrogenase, chain A, domain 1"/>
    <property type="match status" value="1"/>
</dbReference>
<comment type="caution">
    <text evidence="1">The sequence shown here is derived from an EMBL/GenBank/DDBJ whole genome shotgun (WGS) entry which is preliminary data.</text>
</comment>
<protein>
    <submittedName>
        <fullName evidence="1">Uncharacterized protein</fullName>
    </submittedName>
</protein>
<name>A0ABT7QSX1_9BACT</name>
<accession>A0ABT7QSX1</accession>
<keyword evidence="2" id="KW-1185">Reference proteome</keyword>
<dbReference type="RefSeq" id="WP_008245240.1">
    <property type="nucleotide sequence ID" value="NZ_JAQIBC010000005.1"/>
</dbReference>
<sequence>MEPHEIKPDTGLCTILGYNAQTGYMRKYFNKIMKRNGINATAIALNIKDEHFDFTMTNVGESKVTQMMIEKEFGAKAVHYCESLNECAQREGRVDFIEVKDGKVQGFCLDDEAKALYDRPEFLDDQIIFVTKMMLIAHRWFDAEINVDDIPLLIGEKE</sequence>
<gene>
    <name evidence="1" type="ORF">PF327_08250</name>
</gene>
<reference evidence="1" key="1">
    <citation type="submission" date="2023-01" db="EMBL/GenBank/DDBJ databases">
        <title>Sulfurovum sp. XTW-4 genome assembly.</title>
        <authorList>
            <person name="Wang J."/>
        </authorList>
    </citation>
    <scope>NUCLEOTIDE SEQUENCE</scope>
    <source>
        <strain evidence="1">XTW-4</strain>
    </source>
</reference>